<organism evidence="2 3">
    <name type="scientific">Strongyloides venezuelensis</name>
    <name type="common">Threadworm</name>
    <dbReference type="NCBI Taxonomy" id="75913"/>
    <lineage>
        <taxon>Eukaryota</taxon>
        <taxon>Metazoa</taxon>
        <taxon>Ecdysozoa</taxon>
        <taxon>Nematoda</taxon>
        <taxon>Chromadorea</taxon>
        <taxon>Rhabditida</taxon>
        <taxon>Tylenchina</taxon>
        <taxon>Panagrolaimomorpha</taxon>
        <taxon>Strongyloidoidea</taxon>
        <taxon>Strongyloididae</taxon>
        <taxon>Strongyloides</taxon>
    </lineage>
</organism>
<proteinExistence type="predicted"/>
<dbReference type="Proteomes" id="UP000035680">
    <property type="component" value="Unassembled WGS sequence"/>
</dbReference>
<evidence type="ECO:0000313" key="2">
    <source>
        <dbReference type="Proteomes" id="UP000035680"/>
    </source>
</evidence>
<feature type="region of interest" description="Disordered" evidence="1">
    <location>
        <begin position="1"/>
        <end position="45"/>
    </location>
</feature>
<name>A0A0K0F9D9_STRVS</name>
<dbReference type="WBParaSite" id="SVE_0544000.1">
    <property type="protein sequence ID" value="SVE_0544000.1"/>
    <property type="gene ID" value="SVE_0544000"/>
</dbReference>
<reference evidence="3" key="2">
    <citation type="submission" date="2015-08" db="UniProtKB">
        <authorList>
            <consortium name="WormBaseParasite"/>
        </authorList>
    </citation>
    <scope>IDENTIFICATION</scope>
</reference>
<evidence type="ECO:0000256" key="1">
    <source>
        <dbReference type="SAM" id="MobiDB-lite"/>
    </source>
</evidence>
<reference evidence="2" key="1">
    <citation type="submission" date="2014-07" db="EMBL/GenBank/DDBJ databases">
        <authorList>
            <person name="Martin A.A"/>
            <person name="De Silva N."/>
        </authorList>
    </citation>
    <scope>NUCLEOTIDE SEQUENCE</scope>
</reference>
<dbReference type="AlphaFoldDB" id="A0A0K0F9D9"/>
<evidence type="ECO:0000313" key="3">
    <source>
        <dbReference type="WBParaSite" id="SVE_0544000.1"/>
    </source>
</evidence>
<accession>A0A0K0F9D9</accession>
<protein>
    <submittedName>
        <fullName evidence="3">Uncharacterized protein</fullName>
    </submittedName>
</protein>
<sequence>MQSQRKAYLDMGGSIKSSTRGGRFRSRPGSIPMSRKEKDVHSVGKRGISSIKNDNVCSKENRVENINVELQAVTNLTVINDRGSNFSLRVSRFNSSNLNFLWF</sequence>
<keyword evidence="2" id="KW-1185">Reference proteome</keyword>